<dbReference type="EMBL" id="JAULSN010000012">
    <property type="protein sequence ID" value="KAK3361300.1"/>
    <property type="molecule type" value="Genomic_DNA"/>
</dbReference>
<sequence length="239" mass="24491">MACVVLMADPTLALCTGGVGSSHEDHSTSSSGDGGRGPMTGCDAEDETRRAEIASACRLLEKAAVVSAIAAGLVHKLVGILRRYRVHGVVQAAAIAEQQQQLQQQLPLPMEAMPPTNVADGYPPYYPPGAGAGAAPVLSGAGSAEQNSGTVAGIGEQFIASSSSSSSFSTLLDPQQQPVGGSGMPAEWEYYGDSSGSEVPPDPITEGMVWENLLGSALAVEDGGWSQLFADLDGLANRF</sequence>
<evidence type="ECO:0000256" key="1">
    <source>
        <dbReference type="SAM" id="MobiDB-lite"/>
    </source>
</evidence>
<dbReference type="Proteomes" id="UP001287356">
    <property type="component" value="Unassembled WGS sequence"/>
</dbReference>
<proteinExistence type="predicted"/>
<accession>A0AAE0MYP8</accession>
<reference evidence="2" key="1">
    <citation type="journal article" date="2023" name="Mol. Phylogenet. Evol.">
        <title>Genome-scale phylogeny and comparative genomics of the fungal order Sordariales.</title>
        <authorList>
            <person name="Hensen N."/>
            <person name="Bonometti L."/>
            <person name="Westerberg I."/>
            <person name="Brannstrom I.O."/>
            <person name="Guillou S."/>
            <person name="Cros-Aarteil S."/>
            <person name="Calhoun S."/>
            <person name="Haridas S."/>
            <person name="Kuo A."/>
            <person name="Mondo S."/>
            <person name="Pangilinan J."/>
            <person name="Riley R."/>
            <person name="LaButti K."/>
            <person name="Andreopoulos B."/>
            <person name="Lipzen A."/>
            <person name="Chen C."/>
            <person name="Yan M."/>
            <person name="Daum C."/>
            <person name="Ng V."/>
            <person name="Clum A."/>
            <person name="Steindorff A."/>
            <person name="Ohm R.A."/>
            <person name="Martin F."/>
            <person name="Silar P."/>
            <person name="Natvig D.O."/>
            <person name="Lalanne C."/>
            <person name="Gautier V."/>
            <person name="Ament-Velasquez S.L."/>
            <person name="Kruys A."/>
            <person name="Hutchinson M.I."/>
            <person name="Powell A.J."/>
            <person name="Barry K."/>
            <person name="Miller A.N."/>
            <person name="Grigoriev I.V."/>
            <person name="Debuchy R."/>
            <person name="Gladieux P."/>
            <person name="Hiltunen Thoren M."/>
            <person name="Johannesson H."/>
        </authorList>
    </citation>
    <scope>NUCLEOTIDE SEQUENCE</scope>
    <source>
        <strain evidence="2">CBS 958.72</strain>
    </source>
</reference>
<protein>
    <submittedName>
        <fullName evidence="2">Uncharacterized protein</fullName>
    </submittedName>
</protein>
<comment type="caution">
    <text evidence="2">The sequence shown here is derived from an EMBL/GenBank/DDBJ whole genome shotgun (WGS) entry which is preliminary data.</text>
</comment>
<gene>
    <name evidence="2" type="ORF">B0T24DRAFT_642927</name>
</gene>
<dbReference type="AlphaFoldDB" id="A0AAE0MYP8"/>
<name>A0AAE0MYP8_9PEZI</name>
<evidence type="ECO:0000313" key="2">
    <source>
        <dbReference type="EMBL" id="KAK3361300.1"/>
    </source>
</evidence>
<feature type="region of interest" description="Disordered" evidence="1">
    <location>
        <begin position="17"/>
        <end position="43"/>
    </location>
</feature>
<evidence type="ECO:0000313" key="3">
    <source>
        <dbReference type="Proteomes" id="UP001287356"/>
    </source>
</evidence>
<keyword evidence="3" id="KW-1185">Reference proteome</keyword>
<reference evidence="2" key="2">
    <citation type="submission" date="2023-06" db="EMBL/GenBank/DDBJ databases">
        <authorList>
            <consortium name="Lawrence Berkeley National Laboratory"/>
            <person name="Haridas S."/>
            <person name="Hensen N."/>
            <person name="Bonometti L."/>
            <person name="Westerberg I."/>
            <person name="Brannstrom I.O."/>
            <person name="Guillou S."/>
            <person name="Cros-Aarteil S."/>
            <person name="Calhoun S."/>
            <person name="Kuo A."/>
            <person name="Mondo S."/>
            <person name="Pangilinan J."/>
            <person name="Riley R."/>
            <person name="Labutti K."/>
            <person name="Andreopoulos B."/>
            <person name="Lipzen A."/>
            <person name="Chen C."/>
            <person name="Yanf M."/>
            <person name="Daum C."/>
            <person name="Ng V."/>
            <person name="Clum A."/>
            <person name="Steindorff A."/>
            <person name="Ohm R."/>
            <person name="Martin F."/>
            <person name="Silar P."/>
            <person name="Natvig D."/>
            <person name="Lalanne C."/>
            <person name="Gautier V."/>
            <person name="Ament-Velasquez S.L."/>
            <person name="Kruys A."/>
            <person name="Hutchinson M.I."/>
            <person name="Powell A.J."/>
            <person name="Barry K."/>
            <person name="Miller A.N."/>
            <person name="Grigoriev I.V."/>
            <person name="Debuchy R."/>
            <person name="Gladieux P."/>
            <person name="Thoren M.H."/>
            <person name="Johannesson H."/>
        </authorList>
    </citation>
    <scope>NUCLEOTIDE SEQUENCE</scope>
    <source>
        <strain evidence="2">CBS 958.72</strain>
    </source>
</reference>
<organism evidence="2 3">
    <name type="scientific">Lasiosphaeria ovina</name>
    <dbReference type="NCBI Taxonomy" id="92902"/>
    <lineage>
        <taxon>Eukaryota</taxon>
        <taxon>Fungi</taxon>
        <taxon>Dikarya</taxon>
        <taxon>Ascomycota</taxon>
        <taxon>Pezizomycotina</taxon>
        <taxon>Sordariomycetes</taxon>
        <taxon>Sordariomycetidae</taxon>
        <taxon>Sordariales</taxon>
        <taxon>Lasiosphaeriaceae</taxon>
        <taxon>Lasiosphaeria</taxon>
    </lineage>
</organism>